<keyword evidence="2" id="KW-0143">Chaperone</keyword>
<dbReference type="PANTHER" id="PTHR33620">
    <property type="entry name" value="UREASE ACCESSORY PROTEIN F"/>
    <property type="match status" value="1"/>
</dbReference>
<dbReference type="Proteomes" id="UP000001903">
    <property type="component" value="Chromosome"/>
</dbReference>
<evidence type="ECO:0000256" key="3">
    <source>
        <dbReference type="SAM" id="MobiDB-lite"/>
    </source>
</evidence>
<dbReference type="HAMAP" id="MF_01385">
    <property type="entry name" value="UreF"/>
    <property type="match status" value="1"/>
</dbReference>
<gene>
    <name evidence="4" type="ordered locus">Htur_1553</name>
</gene>
<evidence type="ECO:0000256" key="1">
    <source>
        <dbReference type="ARBA" id="ARBA00022988"/>
    </source>
</evidence>
<dbReference type="AlphaFoldDB" id="D2RQV8"/>
<dbReference type="PIRSF" id="PIRSF009467">
    <property type="entry name" value="Ureas_acces_UreF"/>
    <property type="match status" value="1"/>
</dbReference>
<dbReference type="GO" id="GO:0016151">
    <property type="term" value="F:nickel cation binding"/>
    <property type="evidence" value="ECO:0007669"/>
    <property type="project" value="InterPro"/>
</dbReference>
<organism evidence="4 5">
    <name type="scientific">Haloterrigena turkmenica (strain ATCC 51198 / DSM 5511 / JCM 9101 / NCIMB 13204 / VKM B-1734 / 4k)</name>
    <name type="common">Halococcus turkmenicus</name>
    <dbReference type="NCBI Taxonomy" id="543526"/>
    <lineage>
        <taxon>Archaea</taxon>
        <taxon>Methanobacteriati</taxon>
        <taxon>Methanobacteriota</taxon>
        <taxon>Stenosarchaea group</taxon>
        <taxon>Halobacteria</taxon>
        <taxon>Halobacteriales</taxon>
        <taxon>Natrialbaceae</taxon>
        <taxon>Haloterrigena</taxon>
    </lineage>
</organism>
<dbReference type="RefSeq" id="WP_012942739.1">
    <property type="nucleotide sequence ID" value="NC_013743.1"/>
</dbReference>
<accession>D2RQV8</accession>
<keyword evidence="1" id="KW-0996">Nickel insertion</keyword>
<dbReference type="eggNOG" id="arCOG04530">
    <property type="taxonomic scope" value="Archaea"/>
</dbReference>
<name>D2RQV8_HALTV</name>
<proteinExistence type="inferred from homology"/>
<keyword evidence="5" id="KW-1185">Reference proteome</keyword>
<evidence type="ECO:0000313" key="5">
    <source>
        <dbReference type="Proteomes" id="UP000001903"/>
    </source>
</evidence>
<dbReference type="PANTHER" id="PTHR33620:SF1">
    <property type="entry name" value="UREASE ACCESSORY PROTEIN F"/>
    <property type="match status" value="1"/>
</dbReference>
<evidence type="ECO:0000256" key="2">
    <source>
        <dbReference type="ARBA" id="ARBA00023186"/>
    </source>
</evidence>
<protein>
    <submittedName>
        <fullName evidence="4">Urease accessory protein UreF</fullName>
    </submittedName>
</protein>
<sequence length="266" mass="28019">MTTDRDADANPNADSDRTPDSSADASAFLSALRLSDSFLPVGGYTASYGLEQYINEDRIADGDDLRELIAAYLRRVVGPCETVALANAHAASAAGDLEALLAVDGRLHAVTMPREFRESSTKAGAKLCELLAETDGDDVDAEGSDGTDVDGPGLETAFADAVAAGETPGHYPIAFGVVAQARGLSRREACLAHAHSFVTGLLGAAQRLGRFGHTEIQSVLADLESVITAVCERHVDDAPEAMVSFAPLAEIMGMRHERAGRRLFMS</sequence>
<dbReference type="Gene3D" id="1.10.4190.10">
    <property type="entry name" value="Urease accessory protein UreF"/>
    <property type="match status" value="1"/>
</dbReference>
<feature type="compositionally biased region" description="Basic and acidic residues" evidence="3">
    <location>
        <begin position="1"/>
        <end position="19"/>
    </location>
</feature>
<dbReference type="Pfam" id="PF01730">
    <property type="entry name" value="UreF"/>
    <property type="match status" value="1"/>
</dbReference>
<dbReference type="InterPro" id="IPR002639">
    <property type="entry name" value="UreF"/>
</dbReference>
<dbReference type="STRING" id="543526.Htur_1553"/>
<dbReference type="EMBL" id="CP001860">
    <property type="protein sequence ID" value="ADB60439.1"/>
    <property type="molecule type" value="Genomic_DNA"/>
</dbReference>
<evidence type="ECO:0000313" key="4">
    <source>
        <dbReference type="EMBL" id="ADB60439.1"/>
    </source>
</evidence>
<reference evidence="4 5" key="1">
    <citation type="journal article" date="2010" name="Stand. Genomic Sci.">
        <title>Complete genome sequence of Haloterrigena turkmenica type strain (4k).</title>
        <authorList>
            <person name="Saunders E."/>
            <person name="Tindall B.J."/>
            <person name="Fahnrich R."/>
            <person name="Lapidus A."/>
            <person name="Copeland A."/>
            <person name="Del Rio T.G."/>
            <person name="Lucas S."/>
            <person name="Chen F."/>
            <person name="Tice H."/>
            <person name="Cheng J.F."/>
            <person name="Han C."/>
            <person name="Detter J.C."/>
            <person name="Bruce D."/>
            <person name="Goodwin L."/>
            <person name="Chain P."/>
            <person name="Pitluck S."/>
            <person name="Pati A."/>
            <person name="Ivanova N."/>
            <person name="Mavromatis K."/>
            <person name="Chen A."/>
            <person name="Palaniappan K."/>
            <person name="Land M."/>
            <person name="Hauser L."/>
            <person name="Chang Y.J."/>
            <person name="Jeffries C.D."/>
            <person name="Brettin T."/>
            <person name="Rohde M."/>
            <person name="Goker M."/>
            <person name="Bristow J."/>
            <person name="Eisen J.A."/>
            <person name="Markowitz V."/>
            <person name="Hugenholtz P."/>
            <person name="Klenk H.P."/>
            <person name="Kyrpides N.C."/>
        </authorList>
    </citation>
    <scope>NUCLEOTIDE SEQUENCE [LARGE SCALE GENOMIC DNA]</scope>
    <source>
        <strain evidence="5">ATCC 51198 / DSM 5511 / JCM 9101 / NCIMB 13204 / VKM B-1734 / 4k</strain>
    </source>
</reference>
<dbReference type="HOGENOM" id="CLU_049215_4_0_2"/>
<dbReference type="InterPro" id="IPR038277">
    <property type="entry name" value="UreF_sf"/>
</dbReference>
<feature type="region of interest" description="Disordered" evidence="3">
    <location>
        <begin position="1"/>
        <end position="23"/>
    </location>
</feature>
<dbReference type="GeneID" id="8742144"/>
<dbReference type="KEGG" id="htu:Htur_1553"/>